<name>A0A8K0CP95_IGNLU</name>
<evidence type="ECO:0000256" key="4">
    <source>
        <dbReference type="ARBA" id="ARBA00022461"/>
    </source>
</evidence>
<evidence type="ECO:0000256" key="2">
    <source>
        <dbReference type="ARBA" id="ARBA00007193"/>
    </source>
</evidence>
<organism evidence="13 14">
    <name type="scientific">Ignelater luminosus</name>
    <name type="common">Cucubano</name>
    <name type="synonym">Pyrophorus luminosus</name>
    <dbReference type="NCBI Taxonomy" id="2038154"/>
    <lineage>
        <taxon>Eukaryota</taxon>
        <taxon>Metazoa</taxon>
        <taxon>Ecdysozoa</taxon>
        <taxon>Arthropoda</taxon>
        <taxon>Hexapoda</taxon>
        <taxon>Insecta</taxon>
        <taxon>Pterygota</taxon>
        <taxon>Neoptera</taxon>
        <taxon>Endopterygota</taxon>
        <taxon>Coleoptera</taxon>
        <taxon>Polyphaga</taxon>
        <taxon>Elateriformia</taxon>
        <taxon>Elateroidea</taxon>
        <taxon>Elateridae</taxon>
        <taxon>Agrypninae</taxon>
        <taxon>Pyrophorini</taxon>
        <taxon>Ignelater</taxon>
    </lineage>
</organism>
<dbReference type="Proteomes" id="UP000801492">
    <property type="component" value="Unassembled WGS sequence"/>
</dbReference>
<protein>
    <submittedName>
        <fullName evidence="13">Uncharacterized protein</fullName>
    </submittedName>
</protein>
<dbReference type="Pfam" id="PF00858">
    <property type="entry name" value="ASC"/>
    <property type="match status" value="1"/>
</dbReference>
<dbReference type="GO" id="GO:0016020">
    <property type="term" value="C:membrane"/>
    <property type="evidence" value="ECO:0007669"/>
    <property type="project" value="UniProtKB-SubCell"/>
</dbReference>
<sequence length="152" mass="17484">KELYEYLSLICLDREKLQTEFIDEKVLDFLTAVAPKLEDSLWLCKWISRYENCTELFIPVITENGVCYSFNILDHSEMFKDDVFQYPGFQSTNKSFGWLPESGYSEDDEFDAYPQRALFSGTNAGLSLTLETARSNIDELCSAGIQGYKVLH</sequence>
<dbReference type="InterPro" id="IPR001873">
    <property type="entry name" value="ENaC"/>
</dbReference>
<keyword evidence="3 12" id="KW-0813">Transport</keyword>
<keyword evidence="9" id="KW-0472">Membrane</keyword>
<evidence type="ECO:0000256" key="10">
    <source>
        <dbReference type="ARBA" id="ARBA00023201"/>
    </source>
</evidence>
<keyword evidence="11 12" id="KW-0407">Ion channel</keyword>
<evidence type="ECO:0000256" key="12">
    <source>
        <dbReference type="RuleBase" id="RU000679"/>
    </source>
</evidence>
<evidence type="ECO:0000256" key="3">
    <source>
        <dbReference type="ARBA" id="ARBA00022448"/>
    </source>
</evidence>
<keyword evidence="10 12" id="KW-0739">Sodium transport</keyword>
<keyword evidence="8 12" id="KW-0406">Ion transport</keyword>
<keyword evidence="6" id="KW-1133">Transmembrane helix</keyword>
<comment type="caution">
    <text evidence="13">The sequence shown here is derived from an EMBL/GenBank/DDBJ whole genome shotgun (WGS) entry which is preliminary data.</text>
</comment>
<evidence type="ECO:0000256" key="6">
    <source>
        <dbReference type="ARBA" id="ARBA00022989"/>
    </source>
</evidence>
<dbReference type="AlphaFoldDB" id="A0A8K0CP95"/>
<dbReference type="Gene3D" id="2.60.470.10">
    <property type="entry name" value="Acid-sensing ion channels like domains"/>
    <property type="match status" value="1"/>
</dbReference>
<comment type="similarity">
    <text evidence="2 12">Belongs to the amiloride-sensitive sodium channel (TC 1.A.6) family.</text>
</comment>
<keyword evidence="5 12" id="KW-0812">Transmembrane</keyword>
<evidence type="ECO:0000256" key="9">
    <source>
        <dbReference type="ARBA" id="ARBA00023136"/>
    </source>
</evidence>
<evidence type="ECO:0000256" key="8">
    <source>
        <dbReference type="ARBA" id="ARBA00023065"/>
    </source>
</evidence>
<evidence type="ECO:0000256" key="1">
    <source>
        <dbReference type="ARBA" id="ARBA00004141"/>
    </source>
</evidence>
<gene>
    <name evidence="13" type="ORF">ILUMI_18391</name>
</gene>
<reference evidence="13" key="1">
    <citation type="submission" date="2019-08" db="EMBL/GenBank/DDBJ databases">
        <title>The genome of the North American firefly Photinus pyralis.</title>
        <authorList>
            <consortium name="Photinus pyralis genome working group"/>
            <person name="Fallon T.R."/>
            <person name="Sander Lower S.E."/>
            <person name="Weng J.-K."/>
        </authorList>
    </citation>
    <scope>NUCLEOTIDE SEQUENCE</scope>
    <source>
        <strain evidence="13">TRF0915ILg1</strain>
        <tissue evidence="13">Whole body</tissue>
    </source>
</reference>
<evidence type="ECO:0000256" key="7">
    <source>
        <dbReference type="ARBA" id="ARBA00023053"/>
    </source>
</evidence>
<comment type="subcellular location">
    <subcellularLocation>
        <location evidence="1">Membrane</location>
        <topology evidence="1">Multi-pass membrane protein</topology>
    </subcellularLocation>
</comment>
<evidence type="ECO:0000313" key="14">
    <source>
        <dbReference type="Proteomes" id="UP000801492"/>
    </source>
</evidence>
<evidence type="ECO:0000256" key="5">
    <source>
        <dbReference type="ARBA" id="ARBA00022692"/>
    </source>
</evidence>
<keyword evidence="4 12" id="KW-0894">Sodium channel</keyword>
<feature type="non-terminal residue" evidence="13">
    <location>
        <position position="1"/>
    </location>
</feature>
<dbReference type="GO" id="GO:0005272">
    <property type="term" value="F:sodium channel activity"/>
    <property type="evidence" value="ECO:0007669"/>
    <property type="project" value="UniProtKB-KW"/>
</dbReference>
<accession>A0A8K0CP95</accession>
<dbReference type="EMBL" id="VTPC01081806">
    <property type="protein sequence ID" value="KAF2887782.1"/>
    <property type="molecule type" value="Genomic_DNA"/>
</dbReference>
<keyword evidence="14" id="KW-1185">Reference proteome</keyword>
<keyword evidence="7" id="KW-0915">Sodium</keyword>
<dbReference type="OrthoDB" id="6021021at2759"/>
<evidence type="ECO:0000313" key="13">
    <source>
        <dbReference type="EMBL" id="KAF2887782.1"/>
    </source>
</evidence>
<proteinExistence type="inferred from homology"/>
<evidence type="ECO:0000256" key="11">
    <source>
        <dbReference type="ARBA" id="ARBA00023303"/>
    </source>
</evidence>